<comment type="caution">
    <text evidence="13">The sequence shown here is derived from an EMBL/GenBank/DDBJ whole genome shotgun (WGS) entry which is preliminary data.</text>
</comment>
<evidence type="ECO:0000256" key="6">
    <source>
        <dbReference type="ARBA" id="ARBA00022801"/>
    </source>
</evidence>
<dbReference type="PANTHER" id="PTHR13683">
    <property type="entry name" value="ASPARTYL PROTEASES"/>
    <property type="match status" value="1"/>
</dbReference>
<evidence type="ECO:0000256" key="5">
    <source>
        <dbReference type="ARBA" id="ARBA00022750"/>
    </source>
</evidence>
<keyword evidence="2 10" id="KW-0645">Protease</keyword>
<dbReference type="InterPro" id="IPR021109">
    <property type="entry name" value="Peptidase_aspartic_dom_sf"/>
</dbReference>
<evidence type="ECO:0000256" key="1">
    <source>
        <dbReference type="ARBA" id="ARBA00007447"/>
    </source>
</evidence>
<comment type="similarity">
    <text evidence="1 10">Belongs to the peptidase A1 family.</text>
</comment>
<protein>
    <recommendedName>
        <fullName evidence="7">Aspartic proteinase Asp1</fullName>
    </recommendedName>
    <alternativeName>
        <fullName evidence="8">Nucellin-like protein</fullName>
    </alternativeName>
</protein>
<dbReference type="PROSITE" id="PS00141">
    <property type="entry name" value="ASP_PROTEASE"/>
    <property type="match status" value="1"/>
</dbReference>
<dbReference type="InterPro" id="IPR033121">
    <property type="entry name" value="PEPTIDASE_A1"/>
</dbReference>
<dbReference type="Pfam" id="PF14543">
    <property type="entry name" value="TAXi_N"/>
    <property type="match status" value="1"/>
</dbReference>
<dbReference type="Pfam" id="PF14541">
    <property type="entry name" value="TAXi_C"/>
    <property type="match status" value="1"/>
</dbReference>
<evidence type="ECO:0000256" key="8">
    <source>
        <dbReference type="ARBA" id="ARBA00077656"/>
    </source>
</evidence>
<evidence type="ECO:0000256" key="9">
    <source>
        <dbReference type="PIRSR" id="PIRSR601461-1"/>
    </source>
</evidence>
<name>A0A371EVH2_MUCPR</name>
<evidence type="ECO:0000256" key="10">
    <source>
        <dbReference type="RuleBase" id="RU000454"/>
    </source>
</evidence>
<dbReference type="FunFam" id="2.40.70.10:FF:000027">
    <property type="entry name" value="Aspartic proteinase Asp1 isoform A"/>
    <property type="match status" value="1"/>
</dbReference>
<gene>
    <name evidence="13" type="primary">ASP1</name>
    <name evidence="13" type="ORF">CR513_50748</name>
</gene>
<proteinExistence type="inferred from homology"/>
<sequence>MDVRTRGIPLPLCLVFLLFSSIFPTSFSETHQLLNSNNSRLSPNSVLTPPDFPIVFQIQGNVYPLGYYKVNFAIGNPPKLYDLDIDTGSDLTWVQCDAPCTGCTIPRDRLYKPHGNLVKCVDPLCAATQSAPTPSHSCANPNAQCDYEVEYADQGSSLGVLVRDSILLIFNNGYYQRPVLAFGCGYDQSHHSATPLPSTAGVLGLGNGKTSILSQLNSLGLVRNVLGHCLSGKGGGFLFFGDKLIPQSGVVWTPILQGSSVKHYKTGPADLFFNGNPTSVKGIELIFDSGSSYTYFNSQAHQALVNLITNDIKGKPLSKSKDPSLPICWKGPKTFKSLHDATSHFKPLALSFTKSRNSVLQLPPEAYLIVTKNGNVCLGILNGTEIGLGNTNIIGDISLQDKLVIYDNEKQQIGWASARCDRP</sequence>
<evidence type="ECO:0000259" key="12">
    <source>
        <dbReference type="PROSITE" id="PS51767"/>
    </source>
</evidence>
<dbReference type="OrthoDB" id="2747330at2759"/>
<keyword evidence="4" id="KW-0677">Repeat</keyword>
<evidence type="ECO:0000256" key="7">
    <source>
        <dbReference type="ARBA" id="ARBA00068871"/>
    </source>
</evidence>
<dbReference type="Gene3D" id="2.40.70.10">
    <property type="entry name" value="Acid Proteases"/>
    <property type="match status" value="2"/>
</dbReference>
<dbReference type="SUPFAM" id="SSF50630">
    <property type="entry name" value="Acid proteases"/>
    <property type="match status" value="1"/>
</dbReference>
<dbReference type="FunFam" id="2.40.70.10:FF:000015">
    <property type="entry name" value="Aspartyl protease family protein"/>
    <property type="match status" value="1"/>
</dbReference>
<keyword evidence="3 11" id="KW-0732">Signal</keyword>
<organism evidence="13 14">
    <name type="scientific">Mucuna pruriens</name>
    <name type="common">Velvet bean</name>
    <name type="synonym">Dolichos pruriens</name>
    <dbReference type="NCBI Taxonomy" id="157652"/>
    <lineage>
        <taxon>Eukaryota</taxon>
        <taxon>Viridiplantae</taxon>
        <taxon>Streptophyta</taxon>
        <taxon>Embryophyta</taxon>
        <taxon>Tracheophyta</taxon>
        <taxon>Spermatophyta</taxon>
        <taxon>Magnoliopsida</taxon>
        <taxon>eudicotyledons</taxon>
        <taxon>Gunneridae</taxon>
        <taxon>Pentapetalae</taxon>
        <taxon>rosids</taxon>
        <taxon>fabids</taxon>
        <taxon>Fabales</taxon>
        <taxon>Fabaceae</taxon>
        <taxon>Papilionoideae</taxon>
        <taxon>50 kb inversion clade</taxon>
        <taxon>NPAAA clade</taxon>
        <taxon>indigoferoid/millettioid clade</taxon>
        <taxon>Phaseoleae</taxon>
        <taxon>Mucuna</taxon>
    </lineage>
</organism>
<dbReference type="InterPro" id="IPR032799">
    <property type="entry name" value="TAXi_C"/>
</dbReference>
<keyword evidence="5 10" id="KW-0064">Aspartyl protease</keyword>
<dbReference type="PANTHER" id="PTHR13683:SF227">
    <property type="entry name" value="EUKARYOTIC ASPARTYL PROTEASE FAMILY PROTEIN"/>
    <property type="match status" value="1"/>
</dbReference>
<dbReference type="InterPro" id="IPR001461">
    <property type="entry name" value="Aspartic_peptidase_A1"/>
</dbReference>
<dbReference type="PRINTS" id="PR00792">
    <property type="entry name" value="PEPSIN"/>
</dbReference>
<dbReference type="GO" id="GO:0006508">
    <property type="term" value="P:proteolysis"/>
    <property type="evidence" value="ECO:0007669"/>
    <property type="project" value="UniProtKB-KW"/>
</dbReference>
<feature type="domain" description="Peptidase A1" evidence="12">
    <location>
        <begin position="68"/>
        <end position="416"/>
    </location>
</feature>
<dbReference type="GO" id="GO:0004190">
    <property type="term" value="F:aspartic-type endopeptidase activity"/>
    <property type="evidence" value="ECO:0007669"/>
    <property type="project" value="UniProtKB-KW"/>
</dbReference>
<keyword evidence="6 10" id="KW-0378">Hydrolase</keyword>
<feature type="chain" id="PRO_5017009724" description="Aspartic proteinase Asp1" evidence="11">
    <location>
        <begin position="29"/>
        <end position="423"/>
    </location>
</feature>
<feature type="non-terminal residue" evidence="13">
    <location>
        <position position="1"/>
    </location>
</feature>
<accession>A0A371EVH2</accession>
<reference evidence="13" key="1">
    <citation type="submission" date="2018-05" db="EMBL/GenBank/DDBJ databases">
        <title>Draft genome of Mucuna pruriens seed.</title>
        <authorList>
            <person name="Nnadi N.E."/>
            <person name="Vos R."/>
            <person name="Hasami M.H."/>
            <person name="Devisetty U.K."/>
            <person name="Aguiy J.C."/>
        </authorList>
    </citation>
    <scope>NUCLEOTIDE SEQUENCE [LARGE SCALE GENOMIC DNA]</scope>
    <source>
        <strain evidence="13">JCA_2017</strain>
    </source>
</reference>
<feature type="active site" evidence="9">
    <location>
        <position position="86"/>
    </location>
</feature>
<feature type="non-terminal residue" evidence="13">
    <location>
        <position position="423"/>
    </location>
</feature>
<evidence type="ECO:0000313" key="14">
    <source>
        <dbReference type="Proteomes" id="UP000257109"/>
    </source>
</evidence>
<evidence type="ECO:0000256" key="4">
    <source>
        <dbReference type="ARBA" id="ARBA00022737"/>
    </source>
</evidence>
<feature type="active site" evidence="9">
    <location>
        <position position="288"/>
    </location>
</feature>
<dbReference type="InterPro" id="IPR032861">
    <property type="entry name" value="TAXi_N"/>
</dbReference>
<dbReference type="PROSITE" id="PS51767">
    <property type="entry name" value="PEPTIDASE_A1"/>
    <property type="match status" value="1"/>
</dbReference>
<feature type="signal peptide" evidence="11">
    <location>
        <begin position="1"/>
        <end position="28"/>
    </location>
</feature>
<evidence type="ECO:0000256" key="3">
    <source>
        <dbReference type="ARBA" id="ARBA00022729"/>
    </source>
</evidence>
<dbReference type="InterPro" id="IPR001969">
    <property type="entry name" value="Aspartic_peptidase_AS"/>
</dbReference>
<evidence type="ECO:0000256" key="2">
    <source>
        <dbReference type="ARBA" id="ARBA00022670"/>
    </source>
</evidence>
<keyword evidence="14" id="KW-1185">Reference proteome</keyword>
<evidence type="ECO:0000313" key="13">
    <source>
        <dbReference type="EMBL" id="RDX70047.1"/>
    </source>
</evidence>
<dbReference type="AlphaFoldDB" id="A0A371EVH2"/>
<dbReference type="Proteomes" id="UP000257109">
    <property type="component" value="Unassembled WGS sequence"/>
</dbReference>
<evidence type="ECO:0000256" key="11">
    <source>
        <dbReference type="SAM" id="SignalP"/>
    </source>
</evidence>
<dbReference type="EMBL" id="QJKJ01011855">
    <property type="protein sequence ID" value="RDX70047.1"/>
    <property type="molecule type" value="Genomic_DNA"/>
</dbReference>